<dbReference type="Gene3D" id="3.20.20.80">
    <property type="entry name" value="Glycosidases"/>
    <property type="match status" value="1"/>
</dbReference>
<dbReference type="GO" id="GO:0005524">
    <property type="term" value="F:ATP binding"/>
    <property type="evidence" value="ECO:0007669"/>
    <property type="project" value="UniProtKB-KW"/>
</dbReference>
<dbReference type="NCBIfam" id="TIGR02457">
    <property type="entry name" value="TreS_Cterm"/>
    <property type="match status" value="1"/>
</dbReference>
<dbReference type="SUPFAM" id="SSF56112">
    <property type="entry name" value="Protein kinase-like (PK-like)"/>
    <property type="match status" value="1"/>
</dbReference>
<dbReference type="InterPro" id="IPR006047">
    <property type="entry name" value="GH13_cat_dom"/>
</dbReference>
<dbReference type="Pfam" id="PF00128">
    <property type="entry name" value="Alpha-amylase"/>
    <property type="match status" value="2"/>
</dbReference>
<sequence>MDTTTTLSPDATTETADLLWYKDAIIYQLHIKSFFDANGDGIGDFEGLYQKLDHIAALGVTAIWVLPFFPSPRRDDGYDIADYNNVSPDYGTMDDFRKFVQEAHARNLRVIIELVINHTSDQHPWFQRARQSPAGSPERDFYVWSDTDQKFPETRIIFLDTEKSNWSFDPVAGAYYWHRFYAHQPDLNFDNPAVMEELLQVMRLWLETGIDGFRLDAIPYLVEREGTNNENLPETHAILKRIRVALEETHPGVMLLAEANQWPEDTREYFGDGDECHMAFHFPLMPRMYMAIAKEDRFPITDILRQTPAIPDNCQWAIFLRNHDELTLEMVTDEERDYLWSTYAADKRARINLGIRRRLAPLMERDRRRIELMNALLLSMPGTPVLYYGDEIGMGDNIYLGDRDGVRTPMQWSPDRNGGFSKADPARLVLPPIADPIYGYEAVNAEAQAADAHSLLNWTRRMLALRGRYRAFGRGTLRLLAPSNRRILAYLREDGDDVLLCVVNLSRVPQAVELDLSEFEGRVPVELTGMSPFPPIGQLTYLLTLPAYGFYWFNLAADAQGPSWRAAPPEQLDDLITLVVRRSLTELADEAPHMRVLSNELLPAYLSKRRWFGAKDQALQSARLVSATPLPFAEGVVLGELEAVLPAYTETYQLPLAVEWEGGSPNVLAQQLALARLRQGKRVGLLTDGFAVEALARGVLQGLCHRSVITDRNGTTEFLGTEALDGLALGDDMPIRWLSAEQSNSSLIVGDLAMIKLIRHIFVGIHPEAEMTRYLTDAGYQNTAPLLGEVTRTDAAGQRSTLILVQGAIRNQGDAWNWMLANLRRVADEISLTNAPIDEAGEQLQPLLNFVATIGKRLGEMHVVLAGSTEDEAFRPIPANADHVETLRRLVIGEVNYAFSKLEELGNDIDAEVLAAAEPLLARRAEIMACAQQLAAKAEGTLLTRAHGDFHLGQILVSEGDAVLIDFEGEPARNLAERRAKTSPMRDVAGLLRSLSYLAATAELDTDASTEHDSGRRLAVIQEFSSQAETAFLDAYKQATSACADLPSEDADIRNLLNMFLLEKAAYEIAYEARNRPKWLPIPLAGMTAIVTHLLGEDS</sequence>
<feature type="domain" description="Glycosyl hydrolase family 13 catalytic" evidence="16">
    <location>
        <begin position="28"/>
        <end position="427"/>
    </location>
</feature>
<dbReference type="SMART" id="SM00642">
    <property type="entry name" value="Aamy"/>
    <property type="match status" value="1"/>
</dbReference>
<dbReference type="Proteomes" id="UP000186364">
    <property type="component" value="Unassembled WGS sequence"/>
</dbReference>
<dbReference type="Gene3D" id="2.60.40.1180">
    <property type="entry name" value="Golgi alpha-mannosidase II"/>
    <property type="match status" value="1"/>
</dbReference>
<evidence type="ECO:0000256" key="14">
    <source>
        <dbReference type="ARBA" id="ARBA00031378"/>
    </source>
</evidence>
<keyword evidence="10" id="KW-0106">Calcium</keyword>
<accession>A0A1Q9B395</accession>
<evidence type="ECO:0000256" key="4">
    <source>
        <dbReference type="ARBA" id="ARBA00011962"/>
    </source>
</evidence>
<keyword evidence="9" id="KW-0547">Nucleotide-binding</keyword>
<proteinExistence type="inferred from homology"/>
<dbReference type="InterPro" id="IPR017853">
    <property type="entry name" value="GH"/>
</dbReference>
<name>A0A1Q9B395_9HYPH</name>
<evidence type="ECO:0000256" key="5">
    <source>
        <dbReference type="ARBA" id="ARBA00012619"/>
    </source>
</evidence>
<evidence type="ECO:0000256" key="7">
    <source>
        <dbReference type="ARBA" id="ARBA00022679"/>
    </source>
</evidence>
<comment type="catalytic activity">
    <reaction evidence="15">
        <text>D-maltose + ATP = alpha-maltose 1-phosphate + ADP + H(+)</text>
        <dbReference type="Rhea" id="RHEA:31915"/>
        <dbReference type="ChEBI" id="CHEBI:15378"/>
        <dbReference type="ChEBI" id="CHEBI:17306"/>
        <dbReference type="ChEBI" id="CHEBI:30616"/>
        <dbReference type="ChEBI" id="CHEBI:63576"/>
        <dbReference type="ChEBI" id="CHEBI:456216"/>
        <dbReference type="EC" id="2.7.1.175"/>
    </reaction>
</comment>
<reference evidence="17 18" key="1">
    <citation type="submission" date="2016-09" db="EMBL/GenBank/DDBJ databases">
        <title>Rhizobium sp. nov., a novel species isolated from the rice rhizosphere.</title>
        <authorList>
            <person name="Zhao J."/>
            <person name="Zhang X."/>
        </authorList>
    </citation>
    <scope>NUCLEOTIDE SEQUENCE [LARGE SCALE GENOMIC DNA]</scope>
    <source>
        <strain evidence="17 18">1.7048</strain>
    </source>
</reference>
<dbReference type="InterPro" id="IPR032091">
    <property type="entry name" value="Malt_amylase-like_C"/>
</dbReference>
<dbReference type="NCBIfam" id="TIGR02456">
    <property type="entry name" value="treS_nterm"/>
    <property type="match status" value="1"/>
</dbReference>
<protein>
    <recommendedName>
        <fullName evidence="6">Maltokinase</fullName>
        <ecNumber evidence="4">2.7.1.175</ecNumber>
        <ecNumber evidence="5">5.4.99.16</ecNumber>
    </recommendedName>
    <alternativeName>
        <fullName evidence="14">Maltose alpha-D-glucosyltransferase</fullName>
    </alternativeName>
    <alternativeName>
        <fullName evidence="13">Maltose-1-phosphate synthase</fullName>
    </alternativeName>
</protein>
<comment type="catalytic activity">
    <reaction evidence="1">
        <text>D-maltose = alpha,alpha-trehalose</text>
        <dbReference type="Rhea" id="RHEA:15145"/>
        <dbReference type="ChEBI" id="CHEBI:16551"/>
        <dbReference type="ChEBI" id="CHEBI:17306"/>
        <dbReference type="EC" id="5.4.99.16"/>
    </reaction>
</comment>
<keyword evidence="12" id="KW-0413">Isomerase</keyword>
<dbReference type="InterPro" id="IPR040999">
    <property type="entry name" value="Mak_N_cap"/>
</dbReference>
<dbReference type="EMBL" id="MKIP01000025">
    <property type="protein sequence ID" value="OLP62473.1"/>
    <property type="molecule type" value="Genomic_DNA"/>
</dbReference>
<evidence type="ECO:0000256" key="11">
    <source>
        <dbReference type="ARBA" id="ARBA00022840"/>
    </source>
</evidence>
<gene>
    <name evidence="17" type="ORF">BJF93_22725</name>
</gene>
<comment type="caution">
    <text evidence="17">The sequence shown here is derived from an EMBL/GenBank/DDBJ whole genome shotgun (WGS) entry which is preliminary data.</text>
</comment>
<keyword evidence="11" id="KW-0067">ATP-binding</keyword>
<dbReference type="InterPro" id="IPR013780">
    <property type="entry name" value="Glyco_hydro_b"/>
</dbReference>
<comment type="similarity">
    <text evidence="3">Belongs to the aminoglycoside phosphotransferase family.</text>
</comment>
<dbReference type="AlphaFoldDB" id="A0A1Q9B395"/>
<evidence type="ECO:0000256" key="10">
    <source>
        <dbReference type="ARBA" id="ARBA00022837"/>
    </source>
</evidence>
<dbReference type="CDD" id="cd11334">
    <property type="entry name" value="AmyAc_TreS"/>
    <property type="match status" value="1"/>
</dbReference>
<evidence type="ECO:0000256" key="1">
    <source>
        <dbReference type="ARBA" id="ARBA00001595"/>
    </source>
</evidence>
<dbReference type="SUPFAM" id="SSF51445">
    <property type="entry name" value="(Trans)glycosidases"/>
    <property type="match status" value="1"/>
</dbReference>
<evidence type="ECO:0000313" key="18">
    <source>
        <dbReference type="Proteomes" id="UP000186364"/>
    </source>
</evidence>
<dbReference type="GO" id="GO:0016740">
    <property type="term" value="F:transferase activity"/>
    <property type="evidence" value="ECO:0007669"/>
    <property type="project" value="UniProtKB-KW"/>
</dbReference>
<keyword evidence="7 17" id="KW-0808">Transferase</keyword>
<dbReference type="InterPro" id="IPR012811">
    <property type="entry name" value="TreS_maltokin_C_dom"/>
</dbReference>
<evidence type="ECO:0000313" key="17">
    <source>
        <dbReference type="EMBL" id="OLP62473.1"/>
    </source>
</evidence>
<dbReference type="GO" id="GO:0046872">
    <property type="term" value="F:metal ion binding"/>
    <property type="evidence" value="ECO:0007669"/>
    <property type="project" value="UniProtKB-KW"/>
</dbReference>
<dbReference type="InterPro" id="IPR045857">
    <property type="entry name" value="O16G_dom_2"/>
</dbReference>
<evidence type="ECO:0000256" key="15">
    <source>
        <dbReference type="ARBA" id="ARBA00049067"/>
    </source>
</evidence>
<evidence type="ECO:0000256" key="6">
    <source>
        <dbReference type="ARBA" id="ARBA00013882"/>
    </source>
</evidence>
<dbReference type="GO" id="GO:0047471">
    <property type="term" value="F:maltose alpha-D-glucosyltransferase activity"/>
    <property type="evidence" value="ECO:0007669"/>
    <property type="project" value="UniProtKB-EC"/>
</dbReference>
<dbReference type="InterPro" id="IPR011009">
    <property type="entry name" value="Kinase-like_dom_sf"/>
</dbReference>
<dbReference type="Pfam" id="PF18085">
    <property type="entry name" value="Mak_N_cap"/>
    <property type="match status" value="1"/>
</dbReference>
<dbReference type="Gene3D" id="3.90.1200.10">
    <property type="match status" value="1"/>
</dbReference>
<dbReference type="Gene3D" id="3.90.400.10">
    <property type="entry name" value="Oligo-1,6-glucosidase, Domain 2"/>
    <property type="match status" value="1"/>
</dbReference>
<organism evidence="17 18">
    <name type="scientific">Xaviernesmea oryzae</name>
    <dbReference type="NCBI Taxonomy" id="464029"/>
    <lineage>
        <taxon>Bacteria</taxon>
        <taxon>Pseudomonadati</taxon>
        <taxon>Pseudomonadota</taxon>
        <taxon>Alphaproteobacteria</taxon>
        <taxon>Hyphomicrobiales</taxon>
        <taxon>Rhizobiaceae</taxon>
        <taxon>Rhizobium/Agrobacterium group</taxon>
        <taxon>Xaviernesmea</taxon>
    </lineage>
</organism>
<evidence type="ECO:0000256" key="12">
    <source>
        <dbReference type="ARBA" id="ARBA00023235"/>
    </source>
</evidence>
<comment type="similarity">
    <text evidence="2">Belongs to the glycosyl hydrolase 13 family. TreS subfamily.</text>
</comment>
<dbReference type="RefSeq" id="WP_075625584.1">
    <property type="nucleotide sequence ID" value="NZ_FOAM01000021.1"/>
</dbReference>
<evidence type="ECO:0000256" key="13">
    <source>
        <dbReference type="ARBA" id="ARBA00031251"/>
    </source>
</evidence>
<evidence type="ECO:0000256" key="9">
    <source>
        <dbReference type="ARBA" id="ARBA00022741"/>
    </source>
</evidence>
<keyword evidence="8" id="KW-0479">Metal-binding</keyword>
<dbReference type="PANTHER" id="PTHR10357:SF219">
    <property type="entry name" value="MALTOSE ALPHA-D-GLUCOSYLTRANSFERASE"/>
    <property type="match status" value="1"/>
</dbReference>
<dbReference type="PANTHER" id="PTHR10357">
    <property type="entry name" value="ALPHA-AMYLASE FAMILY MEMBER"/>
    <property type="match status" value="1"/>
</dbReference>
<dbReference type="FunFam" id="3.20.20.80:FF:000055">
    <property type="entry name" value="Trehalose synthase"/>
    <property type="match status" value="1"/>
</dbReference>
<dbReference type="Pfam" id="PF16657">
    <property type="entry name" value="Malt_amylase_C"/>
    <property type="match status" value="1"/>
</dbReference>
<evidence type="ECO:0000256" key="2">
    <source>
        <dbReference type="ARBA" id="ARBA00005496"/>
    </source>
</evidence>
<keyword evidence="18" id="KW-1185">Reference proteome</keyword>
<evidence type="ECO:0000256" key="3">
    <source>
        <dbReference type="ARBA" id="ARBA00006219"/>
    </source>
</evidence>
<dbReference type="SUPFAM" id="SSF51011">
    <property type="entry name" value="Glycosyl hydrolase domain"/>
    <property type="match status" value="1"/>
</dbReference>
<dbReference type="EC" id="5.4.99.16" evidence="5"/>
<dbReference type="EC" id="2.7.1.175" evidence="4"/>
<dbReference type="InterPro" id="IPR012810">
    <property type="entry name" value="TreS/a-amylase_N"/>
</dbReference>
<evidence type="ECO:0000259" key="16">
    <source>
        <dbReference type="SMART" id="SM00642"/>
    </source>
</evidence>
<dbReference type="GO" id="GO:0005975">
    <property type="term" value="P:carbohydrate metabolic process"/>
    <property type="evidence" value="ECO:0007669"/>
    <property type="project" value="InterPro"/>
</dbReference>
<dbReference type="OrthoDB" id="9805159at2"/>
<evidence type="ECO:0000256" key="8">
    <source>
        <dbReference type="ARBA" id="ARBA00022723"/>
    </source>
</evidence>